<evidence type="ECO:0000256" key="12">
    <source>
        <dbReference type="ARBA" id="ARBA00022776"/>
    </source>
</evidence>
<dbReference type="GO" id="GO:0005634">
    <property type="term" value="C:nucleus"/>
    <property type="evidence" value="ECO:0007669"/>
    <property type="project" value="UniProtKB-SubCell"/>
</dbReference>
<dbReference type="InterPro" id="IPR008271">
    <property type="entry name" value="Ser/Thr_kinase_AS"/>
</dbReference>
<proteinExistence type="inferred from homology"/>
<dbReference type="InterPro" id="IPR036947">
    <property type="entry name" value="POLO_box_dom_sf"/>
</dbReference>
<feature type="binding site" evidence="20">
    <location>
        <position position="60"/>
    </location>
    <ligand>
        <name>ATP</name>
        <dbReference type="ChEBI" id="CHEBI:30616"/>
    </ligand>
</feature>
<evidence type="ECO:0000256" key="13">
    <source>
        <dbReference type="ARBA" id="ARBA00022777"/>
    </source>
</evidence>
<keyword evidence="5" id="KW-0963">Cytoplasm</keyword>
<comment type="similarity">
    <text evidence="21">Belongs to the protein kinase superfamily. Ser/Thr protein kinase family. CDC5/Polo subfamily.</text>
</comment>
<evidence type="ECO:0000256" key="14">
    <source>
        <dbReference type="ARBA" id="ARBA00022840"/>
    </source>
</evidence>
<comment type="catalytic activity">
    <reaction evidence="18 21">
        <text>L-threonyl-[protein] + ATP = O-phospho-L-threonyl-[protein] + ADP + H(+)</text>
        <dbReference type="Rhea" id="RHEA:46608"/>
        <dbReference type="Rhea" id="RHEA-COMP:11060"/>
        <dbReference type="Rhea" id="RHEA-COMP:11605"/>
        <dbReference type="ChEBI" id="CHEBI:15378"/>
        <dbReference type="ChEBI" id="CHEBI:30013"/>
        <dbReference type="ChEBI" id="CHEBI:30616"/>
        <dbReference type="ChEBI" id="CHEBI:61977"/>
        <dbReference type="ChEBI" id="CHEBI:456216"/>
        <dbReference type="EC" id="2.7.11.21"/>
    </reaction>
</comment>
<dbReference type="PROSITE" id="PS50078">
    <property type="entry name" value="POLO_BOX"/>
    <property type="match status" value="2"/>
</dbReference>
<evidence type="ECO:0000256" key="19">
    <source>
        <dbReference type="ARBA" id="ARBA00048347"/>
    </source>
</evidence>
<keyword evidence="10" id="KW-0677">Repeat</keyword>
<dbReference type="AlphaFoldDB" id="A0A914E4M4"/>
<dbReference type="FunFam" id="3.30.200.20:FF:000284">
    <property type="entry name" value="Serine/threonine-protein kinase PLK"/>
    <property type="match status" value="1"/>
</dbReference>
<evidence type="ECO:0000256" key="3">
    <source>
        <dbReference type="ARBA" id="ARBA00004214"/>
    </source>
</evidence>
<keyword evidence="8" id="KW-0132">Cell division</keyword>
<dbReference type="CDD" id="cd13117">
    <property type="entry name" value="POLO_box_2"/>
    <property type="match status" value="1"/>
</dbReference>
<dbReference type="FunFam" id="1.10.510.10:FF:000727">
    <property type="entry name" value="Serine/threonine-protein kinase PLK"/>
    <property type="match status" value="1"/>
</dbReference>
<dbReference type="PANTHER" id="PTHR24345">
    <property type="entry name" value="SERINE/THREONINE-PROTEIN KINASE PLK"/>
    <property type="match status" value="1"/>
</dbReference>
<dbReference type="GO" id="GO:0000922">
    <property type="term" value="C:spindle pole"/>
    <property type="evidence" value="ECO:0007669"/>
    <property type="project" value="TreeGrafter"/>
</dbReference>
<dbReference type="PROSITE" id="PS00107">
    <property type="entry name" value="PROTEIN_KINASE_ATP"/>
    <property type="match status" value="1"/>
</dbReference>
<evidence type="ECO:0000313" key="26">
    <source>
        <dbReference type="WBParaSite" id="ACRNAN_scaffold558.g24069.t1"/>
    </source>
</evidence>
<dbReference type="PROSITE" id="PS00108">
    <property type="entry name" value="PROTEIN_KINASE_ST"/>
    <property type="match status" value="1"/>
</dbReference>
<evidence type="ECO:0000256" key="6">
    <source>
        <dbReference type="ARBA" id="ARBA00022527"/>
    </source>
</evidence>
<dbReference type="GO" id="GO:0000776">
    <property type="term" value="C:kinetochore"/>
    <property type="evidence" value="ECO:0007669"/>
    <property type="project" value="TreeGrafter"/>
</dbReference>
<feature type="domain" description="POLO box" evidence="24">
    <location>
        <begin position="417"/>
        <end position="495"/>
    </location>
</feature>
<evidence type="ECO:0000256" key="2">
    <source>
        <dbReference type="ARBA" id="ARBA00004186"/>
    </source>
</evidence>
<dbReference type="GO" id="GO:0005813">
    <property type="term" value="C:centrosome"/>
    <property type="evidence" value="ECO:0007669"/>
    <property type="project" value="UniProtKB-SubCell"/>
</dbReference>
<comment type="catalytic activity">
    <reaction evidence="19">
        <text>L-seryl-[protein] + ATP = O-phospho-L-seryl-[protein] + ADP + H(+)</text>
        <dbReference type="Rhea" id="RHEA:17989"/>
        <dbReference type="Rhea" id="RHEA-COMP:9863"/>
        <dbReference type="Rhea" id="RHEA-COMP:11604"/>
        <dbReference type="ChEBI" id="CHEBI:15378"/>
        <dbReference type="ChEBI" id="CHEBI:29999"/>
        <dbReference type="ChEBI" id="CHEBI:30616"/>
        <dbReference type="ChEBI" id="CHEBI:83421"/>
        <dbReference type="ChEBI" id="CHEBI:456216"/>
        <dbReference type="EC" id="2.7.11.21"/>
    </reaction>
</comment>
<evidence type="ECO:0000256" key="15">
    <source>
        <dbReference type="ARBA" id="ARBA00023212"/>
    </source>
</evidence>
<keyword evidence="14 20" id="KW-0067">ATP-binding</keyword>
<dbReference type="GO" id="GO:0030496">
    <property type="term" value="C:midbody"/>
    <property type="evidence" value="ECO:0007669"/>
    <property type="project" value="UniProtKB-SubCell"/>
</dbReference>
<dbReference type="InterPro" id="IPR011009">
    <property type="entry name" value="Kinase-like_dom_sf"/>
</dbReference>
<evidence type="ECO:0000256" key="11">
    <source>
        <dbReference type="ARBA" id="ARBA00022741"/>
    </source>
</evidence>
<dbReference type="Gene3D" id="3.30.1120.30">
    <property type="entry name" value="POLO box domain"/>
    <property type="match status" value="2"/>
</dbReference>
<evidence type="ECO:0000256" key="20">
    <source>
        <dbReference type="PROSITE-ProRule" id="PRU10141"/>
    </source>
</evidence>
<dbReference type="InterPro" id="IPR000719">
    <property type="entry name" value="Prot_kinase_dom"/>
</dbReference>
<dbReference type="Gene3D" id="1.10.510.10">
    <property type="entry name" value="Transferase(Phosphotransferase) domain 1"/>
    <property type="match status" value="1"/>
</dbReference>
<dbReference type="SMART" id="SM00220">
    <property type="entry name" value="S_TKc"/>
    <property type="match status" value="1"/>
</dbReference>
<keyword evidence="25" id="KW-1185">Reference proteome</keyword>
<evidence type="ECO:0000256" key="1">
    <source>
        <dbReference type="ARBA" id="ARBA00004123"/>
    </source>
</evidence>
<evidence type="ECO:0000256" key="16">
    <source>
        <dbReference type="ARBA" id="ARBA00023242"/>
    </source>
</evidence>
<evidence type="ECO:0000256" key="22">
    <source>
        <dbReference type="SAM" id="MobiDB-lite"/>
    </source>
</evidence>
<dbReference type="PANTHER" id="PTHR24345:SF93">
    <property type="entry name" value="SERINE_THREONINE-PROTEIN KINASE PLK1"/>
    <property type="match status" value="1"/>
</dbReference>
<organism evidence="25 26">
    <name type="scientific">Acrobeloides nanus</name>
    <dbReference type="NCBI Taxonomy" id="290746"/>
    <lineage>
        <taxon>Eukaryota</taxon>
        <taxon>Metazoa</taxon>
        <taxon>Ecdysozoa</taxon>
        <taxon>Nematoda</taxon>
        <taxon>Chromadorea</taxon>
        <taxon>Rhabditida</taxon>
        <taxon>Tylenchina</taxon>
        <taxon>Cephalobomorpha</taxon>
        <taxon>Cephaloboidea</taxon>
        <taxon>Cephalobidae</taxon>
        <taxon>Acrobeloides</taxon>
    </lineage>
</organism>
<dbReference type="Pfam" id="PF00069">
    <property type="entry name" value="Pkinase"/>
    <property type="match status" value="1"/>
</dbReference>
<dbReference type="PROSITE" id="PS50011">
    <property type="entry name" value="PROTEIN_KINASE_DOM"/>
    <property type="match status" value="1"/>
</dbReference>
<accession>A0A914E4M4</accession>
<feature type="compositionally biased region" description="Polar residues" evidence="22">
    <location>
        <begin position="605"/>
        <end position="615"/>
    </location>
</feature>
<feature type="domain" description="Protein kinase" evidence="23">
    <location>
        <begin position="31"/>
        <end position="283"/>
    </location>
</feature>
<evidence type="ECO:0000256" key="8">
    <source>
        <dbReference type="ARBA" id="ARBA00022618"/>
    </source>
</evidence>
<evidence type="ECO:0000313" key="25">
    <source>
        <dbReference type="Proteomes" id="UP000887540"/>
    </source>
</evidence>
<evidence type="ECO:0000256" key="21">
    <source>
        <dbReference type="RuleBase" id="RU361162"/>
    </source>
</evidence>
<dbReference type="FunFam" id="3.30.1120.30:FF:000003">
    <property type="entry name" value="Serine/threonine-protein kinase PLK"/>
    <property type="match status" value="1"/>
</dbReference>
<evidence type="ECO:0000256" key="7">
    <source>
        <dbReference type="ARBA" id="ARBA00022553"/>
    </source>
</evidence>
<protein>
    <recommendedName>
        <fullName evidence="21">Serine/threonine-protein kinase PLK</fullName>
        <ecNumber evidence="21">2.7.11.21</ecNumber>
    </recommendedName>
    <alternativeName>
        <fullName evidence="21">Polo-like kinase</fullName>
    </alternativeName>
</protein>
<keyword evidence="12" id="KW-0498">Mitosis</keyword>
<evidence type="ECO:0000256" key="18">
    <source>
        <dbReference type="ARBA" id="ARBA00047802"/>
    </source>
</evidence>
<dbReference type="WBParaSite" id="ACRNAN_scaffold558.g24069.t1">
    <property type="protein sequence ID" value="ACRNAN_scaffold558.g24069.t1"/>
    <property type="gene ID" value="ACRNAN_scaffold558.g24069"/>
</dbReference>
<keyword evidence="13 21" id="KW-0418">Kinase</keyword>
<dbReference type="Gene3D" id="3.30.200.20">
    <property type="entry name" value="Phosphorylase Kinase, domain 1"/>
    <property type="match status" value="1"/>
</dbReference>
<dbReference type="InterPro" id="IPR033695">
    <property type="entry name" value="POLO_box_2"/>
</dbReference>
<comment type="subcellular location">
    <subcellularLocation>
        <location evidence="4">Cytoplasm</location>
        <location evidence="4">Cytoskeleton</location>
        <location evidence="4">Microtubule organizing center</location>
        <location evidence="4">Centrosome</location>
    </subcellularLocation>
    <subcellularLocation>
        <location evidence="2">Cytoplasm</location>
        <location evidence="2">Cytoskeleton</location>
        <location evidence="2">Spindle</location>
    </subcellularLocation>
    <subcellularLocation>
        <location evidence="3">Midbody</location>
    </subcellularLocation>
    <subcellularLocation>
        <location evidence="1">Nucleus</location>
    </subcellularLocation>
</comment>
<dbReference type="GO" id="GO:0005524">
    <property type="term" value="F:ATP binding"/>
    <property type="evidence" value="ECO:0007669"/>
    <property type="project" value="UniProtKB-UniRule"/>
</dbReference>
<evidence type="ECO:0000256" key="5">
    <source>
        <dbReference type="ARBA" id="ARBA00022490"/>
    </source>
</evidence>
<evidence type="ECO:0000256" key="9">
    <source>
        <dbReference type="ARBA" id="ARBA00022679"/>
    </source>
</evidence>
<dbReference type="FunFam" id="3.30.1120.30:FF:000001">
    <property type="entry name" value="Serine/threonine-protein kinase PLK"/>
    <property type="match status" value="1"/>
</dbReference>
<keyword evidence="16" id="KW-0539">Nucleus</keyword>
<evidence type="ECO:0000259" key="24">
    <source>
        <dbReference type="PROSITE" id="PS50078"/>
    </source>
</evidence>
<dbReference type="InterPro" id="IPR000959">
    <property type="entry name" value="POLO_box_dom"/>
</dbReference>
<evidence type="ECO:0000259" key="23">
    <source>
        <dbReference type="PROSITE" id="PS50011"/>
    </source>
</evidence>
<dbReference type="CDD" id="cd14099">
    <property type="entry name" value="STKc_PLK"/>
    <property type="match status" value="1"/>
</dbReference>
<dbReference type="InterPro" id="IPR017441">
    <property type="entry name" value="Protein_kinase_ATP_BS"/>
</dbReference>
<evidence type="ECO:0000256" key="10">
    <source>
        <dbReference type="ARBA" id="ARBA00022737"/>
    </source>
</evidence>
<reference evidence="26" key="1">
    <citation type="submission" date="2022-11" db="UniProtKB">
        <authorList>
            <consortium name="WormBaseParasite"/>
        </authorList>
    </citation>
    <scope>IDENTIFICATION</scope>
</reference>
<name>A0A914E4M4_9BILA</name>
<feature type="compositionally biased region" description="Low complexity" evidence="22">
    <location>
        <begin position="616"/>
        <end position="636"/>
    </location>
</feature>
<feature type="region of interest" description="Disordered" evidence="22">
    <location>
        <begin position="605"/>
        <end position="636"/>
    </location>
</feature>
<dbReference type="CDD" id="cd13118">
    <property type="entry name" value="POLO_box_1"/>
    <property type="match status" value="1"/>
</dbReference>
<keyword evidence="7" id="KW-0597">Phosphoprotein</keyword>
<dbReference type="GO" id="GO:0051301">
    <property type="term" value="P:cell division"/>
    <property type="evidence" value="ECO:0007669"/>
    <property type="project" value="UniProtKB-KW"/>
</dbReference>
<dbReference type="Pfam" id="PF00659">
    <property type="entry name" value="POLO_box"/>
    <property type="match status" value="2"/>
</dbReference>
<sequence>MTDRGSSKDRQKPILKPVPMTVIDPKSRRTYTRGKFLGKGGFARCYELIDDATKIIYAGKVVSKTLLQKKHQKDKMAQEITIHQTLSHPNVVKFECFFEDPDNVYILLELCARRSLMELHKRRKAVTEPEARYFTFQVVEACQYLHDKKIIHRDLKLGNLFLNDEMQLKIGDFGLATTLDYDGERKKTLCGTPNYIAPEMLDKKGHSFEVDIWAIGCILYTLLVGKPPFETETLKDTYNRIKNNQYTVPPRIGMDAKHLISKLLAADPTKRPTIHEILHFPFFTKGYMPHRLPTSCLTVAPKFNTAVVSGGHGDIGNLQHFGNQHNRIGGSVVRAGRPLATVPEKSVMLTDHHLIQDAASIIVTEKKPGDEGNMPSDYYLQDLYSQLTSLINSKPTERLSQNDGDETEDPASVPVYWVSKWVDYSDKYGLGYQLCDNSVGVIFNDSTKVMLDRAGEQLQYTERNNTEHYYVMNNYPQDLDKKVTLLKYFRSYMNEHLLKTGADMAVREGDELARLPYLNVWFRTNAAIVLHLSNGTLQINFFQDHSKLIVCPLMGAATYIDSQRRFRTFKLSLLEKYGCPKDLFARLRYAKTMVERLLSRSNNSAPNTLSTVNKRSTSSGTGMGTGSASKSTAMQF</sequence>
<dbReference type="SUPFAM" id="SSF82615">
    <property type="entry name" value="Polo-box domain"/>
    <property type="match status" value="2"/>
</dbReference>
<dbReference type="GO" id="GO:0005737">
    <property type="term" value="C:cytoplasm"/>
    <property type="evidence" value="ECO:0007669"/>
    <property type="project" value="TreeGrafter"/>
</dbReference>
<dbReference type="EC" id="2.7.11.21" evidence="21"/>
<feature type="domain" description="POLO box" evidence="24">
    <location>
        <begin position="517"/>
        <end position="599"/>
    </location>
</feature>
<dbReference type="InterPro" id="IPR033701">
    <property type="entry name" value="POLO_box_1"/>
</dbReference>
<keyword evidence="15" id="KW-0206">Cytoskeleton</keyword>
<keyword evidence="6 21" id="KW-0723">Serine/threonine-protein kinase</keyword>
<keyword evidence="17" id="KW-0131">Cell cycle</keyword>
<dbReference type="GO" id="GO:0004674">
    <property type="term" value="F:protein serine/threonine kinase activity"/>
    <property type="evidence" value="ECO:0007669"/>
    <property type="project" value="UniProtKB-KW"/>
</dbReference>
<keyword evidence="9 21" id="KW-0808">Transferase</keyword>
<dbReference type="SUPFAM" id="SSF56112">
    <property type="entry name" value="Protein kinase-like (PK-like)"/>
    <property type="match status" value="1"/>
</dbReference>
<evidence type="ECO:0000256" key="4">
    <source>
        <dbReference type="ARBA" id="ARBA00004300"/>
    </source>
</evidence>
<keyword evidence="11 20" id="KW-0547">Nucleotide-binding</keyword>
<dbReference type="Proteomes" id="UP000887540">
    <property type="component" value="Unplaced"/>
</dbReference>
<evidence type="ECO:0000256" key="17">
    <source>
        <dbReference type="ARBA" id="ARBA00023306"/>
    </source>
</evidence>
<dbReference type="GO" id="GO:0007052">
    <property type="term" value="P:mitotic spindle organization"/>
    <property type="evidence" value="ECO:0007669"/>
    <property type="project" value="TreeGrafter"/>
</dbReference>